<dbReference type="AlphaFoldDB" id="X1U9U2"/>
<evidence type="ECO:0000256" key="1">
    <source>
        <dbReference type="SAM" id="Phobius"/>
    </source>
</evidence>
<feature type="transmembrane region" description="Helical" evidence="1">
    <location>
        <begin position="208"/>
        <end position="228"/>
    </location>
</feature>
<keyword evidence="1" id="KW-0812">Transmembrane</keyword>
<feature type="non-terminal residue" evidence="2">
    <location>
        <position position="1"/>
    </location>
</feature>
<evidence type="ECO:0000313" key="2">
    <source>
        <dbReference type="EMBL" id="GAI89089.1"/>
    </source>
</evidence>
<organism evidence="2">
    <name type="scientific">marine sediment metagenome</name>
    <dbReference type="NCBI Taxonomy" id="412755"/>
    <lineage>
        <taxon>unclassified sequences</taxon>
        <taxon>metagenomes</taxon>
        <taxon>ecological metagenomes</taxon>
    </lineage>
</organism>
<dbReference type="Gene3D" id="4.10.1080.10">
    <property type="entry name" value="TSP type-3 repeat"/>
    <property type="match status" value="1"/>
</dbReference>
<sequence length="270" mass="30753">GRVFSAELHLEFESIGLIQAGTIIEVELAKKYLDNRLEESVLLYIHQQSNYDNYETYSETFDLFELLQDKSILDVYGEYSFTVRLESSEANQDQLTLLEFYIETDTYIDAGPLDTHAWLTDPALNDTDADGWSDSYEIFATNTNPLNEDTDGDGAIDPKDRDPLKNIILEISPISASYRTKSNIQPPYIRSFHSPLRIKRGHINKKQIKALGITALIISSFFLGIYFYCSTFSIDLSFSVNNKKVDVNQEIVFNWNVFGSFSRGLVVFGD</sequence>
<reference evidence="2" key="1">
    <citation type="journal article" date="2014" name="Front. Microbiol.">
        <title>High frequency of phylogenetically diverse reductive dehalogenase-homologous genes in deep subseafloor sedimentary metagenomes.</title>
        <authorList>
            <person name="Kawai M."/>
            <person name="Futagami T."/>
            <person name="Toyoda A."/>
            <person name="Takaki Y."/>
            <person name="Nishi S."/>
            <person name="Hori S."/>
            <person name="Arai W."/>
            <person name="Tsubouchi T."/>
            <person name="Morono Y."/>
            <person name="Uchiyama I."/>
            <person name="Ito T."/>
            <person name="Fujiyama A."/>
            <person name="Inagaki F."/>
            <person name="Takami H."/>
        </authorList>
    </citation>
    <scope>NUCLEOTIDE SEQUENCE</scope>
    <source>
        <strain evidence="2">Expedition CK06-06</strain>
    </source>
</reference>
<accession>X1U9U2</accession>
<keyword evidence="1" id="KW-0472">Membrane</keyword>
<name>X1U9U2_9ZZZZ</name>
<keyword evidence="1" id="KW-1133">Transmembrane helix</keyword>
<dbReference type="InterPro" id="IPR028974">
    <property type="entry name" value="TSP_type-3_rpt"/>
</dbReference>
<comment type="caution">
    <text evidence="2">The sequence shown here is derived from an EMBL/GenBank/DDBJ whole genome shotgun (WGS) entry which is preliminary data.</text>
</comment>
<dbReference type="EMBL" id="BARW01021496">
    <property type="protein sequence ID" value="GAI89089.1"/>
    <property type="molecule type" value="Genomic_DNA"/>
</dbReference>
<protein>
    <submittedName>
        <fullName evidence="2">Uncharacterized protein</fullName>
    </submittedName>
</protein>
<gene>
    <name evidence="2" type="ORF">S12H4_36096</name>
</gene>
<feature type="non-terminal residue" evidence="2">
    <location>
        <position position="270"/>
    </location>
</feature>
<dbReference type="SUPFAM" id="SSF103647">
    <property type="entry name" value="TSP type-3 repeat"/>
    <property type="match status" value="1"/>
</dbReference>
<dbReference type="GO" id="GO:0005509">
    <property type="term" value="F:calcium ion binding"/>
    <property type="evidence" value="ECO:0007669"/>
    <property type="project" value="InterPro"/>
</dbReference>
<proteinExistence type="predicted"/>